<evidence type="ECO:0000313" key="2">
    <source>
        <dbReference type="Proteomes" id="UP000541444"/>
    </source>
</evidence>
<proteinExistence type="predicted"/>
<evidence type="ECO:0000313" key="1">
    <source>
        <dbReference type="EMBL" id="KAF6170893.1"/>
    </source>
</evidence>
<comment type="caution">
    <text evidence="1">The sequence shown here is derived from an EMBL/GenBank/DDBJ whole genome shotgun (WGS) entry which is preliminary data.</text>
</comment>
<dbReference type="Proteomes" id="UP000541444">
    <property type="component" value="Unassembled WGS sequence"/>
</dbReference>
<reference evidence="1 2" key="1">
    <citation type="journal article" date="2020" name="IScience">
        <title>Genome Sequencing of the Endangered Kingdonia uniflora (Circaeasteraceae, Ranunculales) Reveals Potential Mechanisms of Evolutionary Specialization.</title>
        <authorList>
            <person name="Sun Y."/>
            <person name="Deng T."/>
            <person name="Zhang A."/>
            <person name="Moore M.J."/>
            <person name="Landis J.B."/>
            <person name="Lin N."/>
            <person name="Zhang H."/>
            <person name="Zhang X."/>
            <person name="Huang J."/>
            <person name="Zhang X."/>
            <person name="Sun H."/>
            <person name="Wang H."/>
        </authorList>
    </citation>
    <scope>NUCLEOTIDE SEQUENCE [LARGE SCALE GENOMIC DNA]</scope>
    <source>
        <strain evidence="1">TB1705</strain>
        <tissue evidence="1">Leaf</tissue>
    </source>
</reference>
<name>A0A7J7NUW5_9MAGN</name>
<dbReference type="AlphaFoldDB" id="A0A7J7NUW5"/>
<protein>
    <submittedName>
        <fullName evidence="1">Uncharacterized protein</fullName>
    </submittedName>
</protein>
<keyword evidence="2" id="KW-1185">Reference proteome</keyword>
<dbReference type="EMBL" id="JACGCM010000554">
    <property type="protein sequence ID" value="KAF6170893.1"/>
    <property type="molecule type" value="Genomic_DNA"/>
</dbReference>
<accession>A0A7J7NUW5</accession>
<sequence length="90" mass="10410">MTSKYNVHFSGKTIETTVTIRASSIDDWVREVRSINSGQRIIAGLDCEWRCIDKWELGNKVAMCQHQMPHDPNVLHRFHSPVPQKFSQQS</sequence>
<organism evidence="1 2">
    <name type="scientific">Kingdonia uniflora</name>
    <dbReference type="NCBI Taxonomy" id="39325"/>
    <lineage>
        <taxon>Eukaryota</taxon>
        <taxon>Viridiplantae</taxon>
        <taxon>Streptophyta</taxon>
        <taxon>Embryophyta</taxon>
        <taxon>Tracheophyta</taxon>
        <taxon>Spermatophyta</taxon>
        <taxon>Magnoliopsida</taxon>
        <taxon>Ranunculales</taxon>
        <taxon>Circaeasteraceae</taxon>
        <taxon>Kingdonia</taxon>
    </lineage>
</organism>
<gene>
    <name evidence="1" type="ORF">GIB67_014710</name>
</gene>